<accession>A0A2W4ZM65</accession>
<evidence type="ECO:0008006" key="3">
    <source>
        <dbReference type="Google" id="ProtNLM"/>
    </source>
</evidence>
<evidence type="ECO:0000313" key="1">
    <source>
        <dbReference type="EMBL" id="PZO83533.1"/>
    </source>
</evidence>
<dbReference type="Proteomes" id="UP000249557">
    <property type="component" value="Unassembled WGS sequence"/>
</dbReference>
<gene>
    <name evidence="1" type="ORF">DI626_08990</name>
</gene>
<organism evidence="1 2">
    <name type="scientific">Micavibrio aeruginosavorus</name>
    <dbReference type="NCBI Taxonomy" id="349221"/>
    <lineage>
        <taxon>Bacteria</taxon>
        <taxon>Pseudomonadati</taxon>
        <taxon>Bdellovibrionota</taxon>
        <taxon>Bdellovibrionia</taxon>
        <taxon>Bdellovibrionales</taxon>
        <taxon>Pseudobdellovibrionaceae</taxon>
        <taxon>Micavibrio</taxon>
    </lineage>
</organism>
<name>A0A2W4ZM65_9BACT</name>
<evidence type="ECO:0000313" key="2">
    <source>
        <dbReference type="Proteomes" id="UP000249557"/>
    </source>
</evidence>
<dbReference type="EMBL" id="QFNK01000207">
    <property type="protein sequence ID" value="PZO83533.1"/>
    <property type="molecule type" value="Genomic_DNA"/>
</dbReference>
<dbReference type="AlphaFoldDB" id="A0A2W4ZM65"/>
<reference evidence="1 2" key="1">
    <citation type="submission" date="2017-08" db="EMBL/GenBank/DDBJ databases">
        <title>Infants hospitalized years apart are colonized by the same room-sourced microbial strains.</title>
        <authorList>
            <person name="Brooks B."/>
            <person name="Olm M.R."/>
            <person name="Firek B.A."/>
            <person name="Baker R."/>
            <person name="Thomas B.C."/>
            <person name="Morowitz M.J."/>
            <person name="Banfield J.F."/>
        </authorList>
    </citation>
    <scope>NUCLEOTIDE SEQUENCE [LARGE SCALE GENOMIC DNA]</scope>
    <source>
        <strain evidence="1">S2_018_000_R2_104</strain>
    </source>
</reference>
<protein>
    <recommendedName>
        <fullName evidence="3">DNA-binding protein</fullName>
    </recommendedName>
</protein>
<sequence length="142" mass="16618">MEGRRGFVGFIGFTMEEELTLSMKKVPQNINPDWSKFELRPTWGVITSRELSLVLNVSLQTICNWRLREILPEPEPHTLKMRGNKNYYRISKIRAWLEGKTEEGIHWEFIMKHMNTGTPYNSLEQAKSVAMIGYEIFGIEKP</sequence>
<proteinExistence type="predicted"/>
<comment type="caution">
    <text evidence="1">The sequence shown here is derived from an EMBL/GenBank/DDBJ whole genome shotgun (WGS) entry which is preliminary data.</text>
</comment>